<feature type="binding site" evidence="17">
    <location>
        <position position="259"/>
    </location>
    <ligand>
        <name>thiamine diphosphate</name>
        <dbReference type="ChEBI" id="CHEBI:58937"/>
    </ligand>
</feature>
<evidence type="ECO:0000256" key="5">
    <source>
        <dbReference type="ARBA" id="ARBA00007131"/>
    </source>
</evidence>
<comment type="subunit">
    <text evidence="6 20">Homodimer.</text>
</comment>
<evidence type="ECO:0000256" key="11">
    <source>
        <dbReference type="ARBA" id="ARBA00022842"/>
    </source>
</evidence>
<comment type="similarity">
    <text evidence="5 20">Belongs to the transketolase family.</text>
</comment>
<proteinExistence type="inferred from homology"/>
<feature type="binding site" evidence="16">
    <location>
        <position position="380"/>
    </location>
    <ligand>
        <name>substrate</name>
    </ligand>
</feature>
<protein>
    <recommendedName>
        <fullName evidence="7 14">Transketolase</fullName>
        <ecNumber evidence="7 14">2.2.1.1</ecNumber>
    </recommendedName>
</protein>
<evidence type="ECO:0000313" key="22">
    <source>
        <dbReference type="EMBL" id="VFB15722.1"/>
    </source>
</evidence>
<evidence type="ECO:0000256" key="7">
    <source>
        <dbReference type="ARBA" id="ARBA00013152"/>
    </source>
</evidence>
<feature type="binding site" evidence="16">
    <location>
        <position position="259"/>
    </location>
    <ligand>
        <name>substrate</name>
    </ligand>
</feature>
<evidence type="ECO:0000256" key="6">
    <source>
        <dbReference type="ARBA" id="ARBA00011738"/>
    </source>
</evidence>
<dbReference type="FunFam" id="3.40.50.970:FF:000045">
    <property type="entry name" value="Transketolase"/>
    <property type="match status" value="1"/>
</dbReference>
<feature type="binding site" evidence="17">
    <location>
        <position position="185"/>
    </location>
    <ligand>
        <name>thiamine diphosphate</name>
        <dbReference type="ChEBI" id="CHEBI:58937"/>
    </ligand>
</feature>
<comment type="cofactor">
    <cofactor evidence="3">
        <name>Co(2+)</name>
        <dbReference type="ChEBI" id="CHEBI:48828"/>
    </cofactor>
</comment>
<feature type="binding site" evidence="16">
    <location>
        <position position="353"/>
    </location>
    <ligand>
        <name>substrate</name>
    </ligand>
</feature>
<keyword evidence="9 18" id="KW-0479">Metal-binding</keyword>
<dbReference type="PANTHER" id="PTHR43522:SF2">
    <property type="entry name" value="TRANSKETOLASE 1-RELATED"/>
    <property type="match status" value="1"/>
</dbReference>
<dbReference type="Gene3D" id="3.40.50.920">
    <property type="match status" value="1"/>
</dbReference>
<dbReference type="PROSITE" id="PS00801">
    <property type="entry name" value="TRANSKETOLASE_1"/>
    <property type="match status" value="1"/>
</dbReference>
<sequence>MKMNQKVIDTVRMLSVDAIEKANSGHPGLPLGAAPMAYTCWSDFLHISPKNPNWPNRDRFVLSAGHGSALLYSLLHLFGFDLSLEDLKNFRQLGSKTPGHPEYGHTQGVEVTTGPLGSGISMAVGLALGERYLGAVYNKDDIKLIDHYTYVLCGDGDLMEGISNEAASFAGTQKLDKLIVLYDSNAITIEGSTDIAFTEDTAGRYRALGWSVSKVEDGNDTEAIKAAIAKAKEEKGPSFIEIKTKIGYGSPKEDSAKAHGEPLGAEGLEKTRAFYHMEGQEAFSVAPEVYQAQEEIIAKKNADYDQWLDLCKTYQEKYPEDYAALEKVWSGDLDLDFLEKDDFWKAQGDKATRASSGMILNRIAKEVPHFLGGSADLAPSNKTFIDGEGYMSPTSPQNRNIGFGIREHAMGAIVNGLSVYGGLRAYGATFLVFSDYLKPQLRLAALMGLPSTFIFTHDSIGVGEDGPTHQPIDQLAMLRAIPNFITFRPADTTEVAAAWACALKLTKTPVALALSRQTCPELKETSREAMKGGYVLLKEEGNLDLILLASGSEVALSLEVAQELKQEGLGVRVVSMPSWEVFEAQSSDYRKEVLPESAEKRVSIEAGSTMGWAKFTGFQGMNIGIDEFGASGPGKEVFNYFKMTKEDILKEIHDYLGR</sequence>
<comment type="cofactor">
    <cofactor evidence="2">
        <name>Mn(2+)</name>
        <dbReference type="ChEBI" id="CHEBI:29035"/>
    </cofactor>
</comment>
<name>A0A8H2M346_9FIRM</name>
<keyword evidence="12 17" id="KW-0786">Thiamine pyrophosphate</keyword>
<dbReference type="PANTHER" id="PTHR43522">
    <property type="entry name" value="TRANSKETOLASE"/>
    <property type="match status" value="1"/>
</dbReference>
<dbReference type="InterPro" id="IPR033247">
    <property type="entry name" value="Transketolase_fam"/>
</dbReference>
<feature type="binding site" evidence="18">
    <location>
        <position position="155"/>
    </location>
    <ligand>
        <name>Mg(2+)</name>
        <dbReference type="ChEBI" id="CHEBI:18420"/>
    </ligand>
</feature>
<comment type="catalytic activity">
    <reaction evidence="13 20">
        <text>D-sedoheptulose 7-phosphate + D-glyceraldehyde 3-phosphate = aldehydo-D-ribose 5-phosphate + D-xylulose 5-phosphate</text>
        <dbReference type="Rhea" id="RHEA:10508"/>
        <dbReference type="ChEBI" id="CHEBI:57483"/>
        <dbReference type="ChEBI" id="CHEBI:57737"/>
        <dbReference type="ChEBI" id="CHEBI:58273"/>
        <dbReference type="ChEBI" id="CHEBI:59776"/>
        <dbReference type="EC" id="2.2.1.1"/>
    </reaction>
</comment>
<keyword evidence="8 20" id="KW-0808">Transferase</keyword>
<feature type="binding site" evidence="18">
    <location>
        <position position="187"/>
    </location>
    <ligand>
        <name>Mg(2+)</name>
        <dbReference type="ChEBI" id="CHEBI:18420"/>
    </ligand>
</feature>
<accession>A0A8H2M346</accession>
<dbReference type="InterPro" id="IPR005478">
    <property type="entry name" value="Transketolase_bac-like"/>
</dbReference>
<feature type="site" description="Important for catalytic activity" evidence="19">
    <location>
        <position position="26"/>
    </location>
</feature>
<dbReference type="InterPro" id="IPR020826">
    <property type="entry name" value="Transketolase_BS"/>
</dbReference>
<dbReference type="Pfam" id="PF00456">
    <property type="entry name" value="Transketolase_N"/>
    <property type="match status" value="1"/>
</dbReference>
<evidence type="ECO:0000256" key="15">
    <source>
        <dbReference type="PIRSR" id="PIRSR605478-1"/>
    </source>
</evidence>
<evidence type="ECO:0000313" key="23">
    <source>
        <dbReference type="Proteomes" id="UP000377798"/>
    </source>
</evidence>
<dbReference type="SUPFAM" id="SSF52922">
    <property type="entry name" value="TK C-terminal domain-like"/>
    <property type="match status" value="1"/>
</dbReference>
<comment type="cofactor">
    <cofactor evidence="18">
        <name>Mg(2+)</name>
        <dbReference type="ChEBI" id="CHEBI:18420"/>
    </cofactor>
    <text evidence="18">Binds 1 Mg(2+) ion per subunit. Can also utilize other divalent metal cations, such as Ca(2+), Mn(2+) and Co(2+).</text>
</comment>
<evidence type="ECO:0000256" key="2">
    <source>
        <dbReference type="ARBA" id="ARBA00001936"/>
    </source>
</evidence>
<comment type="caution">
    <text evidence="22">The sequence shown here is derived from an EMBL/GenBank/DDBJ whole genome shotgun (WGS) entry which is preliminary data.</text>
</comment>
<dbReference type="FunFam" id="3.40.50.920:FF:000003">
    <property type="entry name" value="Transketolase"/>
    <property type="match status" value="1"/>
</dbReference>
<feature type="binding site" evidence="16">
    <location>
        <position position="26"/>
    </location>
    <ligand>
        <name>substrate</name>
    </ligand>
</feature>
<comment type="cofactor">
    <cofactor evidence="20">
        <name>Mg(2+)</name>
        <dbReference type="ChEBI" id="CHEBI:18420"/>
    </cofactor>
    <cofactor evidence="20">
        <name>Ca(2+)</name>
        <dbReference type="ChEBI" id="CHEBI:29108"/>
    </cofactor>
    <cofactor evidence="20">
        <name>Mn(2+)</name>
        <dbReference type="ChEBI" id="CHEBI:29035"/>
    </cofactor>
    <cofactor evidence="20">
        <name>Co(2+)</name>
        <dbReference type="ChEBI" id="CHEBI:48828"/>
    </cofactor>
    <text evidence="20">Binds 1 Mg(2+) ion per subunit. Can also utilize other divalent metal cations, such as Ca(2+), Mn(2+) and Co(2+).</text>
</comment>
<comment type="cofactor">
    <cofactor evidence="1">
        <name>Ca(2+)</name>
        <dbReference type="ChEBI" id="CHEBI:29108"/>
    </cofactor>
</comment>
<feature type="domain" description="Transketolase-like pyrimidine-binding" evidence="21">
    <location>
        <begin position="350"/>
        <end position="521"/>
    </location>
</feature>
<dbReference type="InterPro" id="IPR005474">
    <property type="entry name" value="Transketolase_N"/>
</dbReference>
<dbReference type="InterPro" id="IPR049557">
    <property type="entry name" value="Transketolase_CS"/>
</dbReference>
<dbReference type="EMBL" id="CAACYI010000001">
    <property type="protein sequence ID" value="VFB15722.1"/>
    <property type="molecule type" value="Genomic_DNA"/>
</dbReference>
<gene>
    <name evidence="22" type="primary">tkt</name>
    <name evidence="22" type="ORF">NCTC13150_00224</name>
</gene>
<dbReference type="SMART" id="SM00861">
    <property type="entry name" value="Transket_pyr"/>
    <property type="match status" value="1"/>
</dbReference>
<evidence type="ECO:0000256" key="13">
    <source>
        <dbReference type="ARBA" id="ARBA00049473"/>
    </source>
</evidence>
<dbReference type="AlphaFoldDB" id="A0A8H2M346"/>
<dbReference type="GO" id="GO:0006098">
    <property type="term" value="P:pentose-phosphate shunt"/>
    <property type="evidence" value="ECO:0007669"/>
    <property type="project" value="TreeGrafter"/>
</dbReference>
<evidence type="ECO:0000256" key="16">
    <source>
        <dbReference type="PIRSR" id="PIRSR605478-2"/>
    </source>
</evidence>
<evidence type="ECO:0000259" key="21">
    <source>
        <dbReference type="SMART" id="SM00861"/>
    </source>
</evidence>
<evidence type="ECO:0000256" key="19">
    <source>
        <dbReference type="PIRSR" id="PIRSR605478-5"/>
    </source>
</evidence>
<evidence type="ECO:0000256" key="18">
    <source>
        <dbReference type="PIRSR" id="PIRSR605478-4"/>
    </source>
</evidence>
<dbReference type="InterPro" id="IPR055152">
    <property type="entry name" value="Transketolase-like_C_2"/>
</dbReference>
<organism evidence="22 23">
    <name type="scientific">Urinicoccus massiliensis</name>
    <dbReference type="NCBI Taxonomy" id="1723382"/>
    <lineage>
        <taxon>Bacteria</taxon>
        <taxon>Bacillati</taxon>
        <taxon>Bacillota</taxon>
        <taxon>Tissierellia</taxon>
        <taxon>Tissierellales</taxon>
        <taxon>Peptoniphilaceae</taxon>
        <taxon>Urinicoccus</taxon>
    </lineage>
</organism>
<dbReference type="InterPro" id="IPR029061">
    <property type="entry name" value="THDP-binding"/>
</dbReference>
<evidence type="ECO:0000256" key="10">
    <source>
        <dbReference type="ARBA" id="ARBA00022837"/>
    </source>
</evidence>
<evidence type="ECO:0000256" key="9">
    <source>
        <dbReference type="ARBA" id="ARBA00022723"/>
    </source>
</evidence>
<feature type="active site" description="Proton donor" evidence="15">
    <location>
        <position position="407"/>
    </location>
</feature>
<feature type="binding site" evidence="16">
    <location>
        <position position="516"/>
    </location>
    <ligand>
        <name>substrate</name>
    </ligand>
</feature>
<dbReference type="Pfam" id="PF22613">
    <property type="entry name" value="Transketolase_C_1"/>
    <property type="match status" value="1"/>
</dbReference>
<reference evidence="22 23" key="1">
    <citation type="submission" date="2019-02" db="EMBL/GenBank/DDBJ databases">
        <authorList>
            <consortium name="Pathogen Informatics"/>
        </authorList>
    </citation>
    <scope>NUCLEOTIDE SEQUENCE [LARGE SCALE GENOMIC DNA]</scope>
    <source>
        <strain evidence="22 23">3012STDY7089603</strain>
    </source>
</reference>
<dbReference type="CDD" id="cd02012">
    <property type="entry name" value="TPP_TK"/>
    <property type="match status" value="1"/>
</dbReference>
<dbReference type="SUPFAM" id="SSF52518">
    <property type="entry name" value="Thiamin diphosphate-binding fold (THDP-binding)"/>
    <property type="match status" value="2"/>
</dbReference>
<evidence type="ECO:0000256" key="14">
    <source>
        <dbReference type="NCBIfam" id="TIGR00232"/>
    </source>
</evidence>
<evidence type="ECO:0000256" key="1">
    <source>
        <dbReference type="ARBA" id="ARBA00001913"/>
    </source>
</evidence>
<evidence type="ECO:0000256" key="20">
    <source>
        <dbReference type="RuleBase" id="RU004996"/>
    </source>
</evidence>
<evidence type="ECO:0000256" key="4">
    <source>
        <dbReference type="ARBA" id="ARBA00002931"/>
    </source>
</evidence>
<feature type="binding site" evidence="17">
    <location>
        <position position="156"/>
    </location>
    <ligand>
        <name>thiamine diphosphate</name>
        <dbReference type="ChEBI" id="CHEBI:58937"/>
    </ligand>
</feature>
<feature type="binding site" evidence="16">
    <location>
        <position position="465"/>
    </location>
    <ligand>
        <name>substrate</name>
    </ligand>
</feature>
<dbReference type="GO" id="GO:0046872">
    <property type="term" value="F:metal ion binding"/>
    <property type="evidence" value="ECO:0007669"/>
    <property type="project" value="UniProtKB-KW"/>
</dbReference>
<feature type="binding site" evidence="18">
    <location>
        <position position="185"/>
    </location>
    <ligand>
        <name>Mg(2+)</name>
        <dbReference type="ChEBI" id="CHEBI:18420"/>
    </ligand>
</feature>
<evidence type="ECO:0000256" key="8">
    <source>
        <dbReference type="ARBA" id="ARBA00022679"/>
    </source>
</evidence>
<dbReference type="EC" id="2.2.1.1" evidence="7 14"/>
<dbReference type="Gene3D" id="3.40.50.970">
    <property type="match status" value="2"/>
</dbReference>
<dbReference type="Pfam" id="PF02779">
    <property type="entry name" value="Transket_pyr"/>
    <property type="match status" value="1"/>
</dbReference>
<feature type="binding site" evidence="17">
    <location>
        <position position="66"/>
    </location>
    <ligand>
        <name>thiamine diphosphate</name>
        <dbReference type="ChEBI" id="CHEBI:58937"/>
    </ligand>
</feature>
<comment type="cofactor">
    <cofactor evidence="17">
        <name>thiamine diphosphate</name>
        <dbReference type="ChEBI" id="CHEBI:58937"/>
    </cofactor>
    <text evidence="17">Binds 1 thiamine pyrophosphate per subunit. During the reaction, the substrate forms a covalent intermediate with the cofactor.</text>
</comment>
<evidence type="ECO:0000256" key="12">
    <source>
        <dbReference type="ARBA" id="ARBA00023052"/>
    </source>
</evidence>
<keyword evidence="10 20" id="KW-0106">Calcium</keyword>
<dbReference type="GO" id="GO:0005829">
    <property type="term" value="C:cytosol"/>
    <property type="evidence" value="ECO:0007669"/>
    <property type="project" value="TreeGrafter"/>
</dbReference>
<feature type="binding site" evidence="16">
    <location>
        <position position="457"/>
    </location>
    <ligand>
        <name>substrate</name>
    </ligand>
</feature>
<evidence type="ECO:0000256" key="3">
    <source>
        <dbReference type="ARBA" id="ARBA00001941"/>
    </source>
</evidence>
<comment type="function">
    <text evidence="4 20">Catalyzes the transfer of a two-carbon ketol group from a ketose donor to an aldose acceptor, via a covalent intermediate with the cofactor thiamine pyrophosphate.</text>
</comment>
<dbReference type="Proteomes" id="UP000377798">
    <property type="component" value="Unassembled WGS sequence"/>
</dbReference>
<dbReference type="NCBIfam" id="TIGR00232">
    <property type="entry name" value="tktlase_bact"/>
    <property type="match status" value="1"/>
</dbReference>
<feature type="binding site" evidence="17">
    <location>
        <begin position="114"/>
        <end position="116"/>
    </location>
    <ligand>
        <name>thiamine diphosphate</name>
        <dbReference type="ChEBI" id="CHEBI:58937"/>
    </ligand>
</feature>
<dbReference type="FunFam" id="3.40.50.970:FF:000004">
    <property type="entry name" value="Transketolase"/>
    <property type="match status" value="1"/>
</dbReference>
<keyword evidence="11 18" id="KW-0460">Magnesium</keyword>
<dbReference type="PROSITE" id="PS00802">
    <property type="entry name" value="TRANSKETOLASE_2"/>
    <property type="match status" value="1"/>
</dbReference>
<feature type="binding site" evidence="17">
    <location>
        <position position="433"/>
    </location>
    <ligand>
        <name>thiamine diphosphate</name>
        <dbReference type="ChEBI" id="CHEBI:58937"/>
    </ligand>
</feature>
<keyword evidence="23" id="KW-1185">Reference proteome</keyword>
<evidence type="ECO:0000256" key="17">
    <source>
        <dbReference type="PIRSR" id="PIRSR605478-3"/>
    </source>
</evidence>
<dbReference type="InterPro" id="IPR009014">
    <property type="entry name" value="Transketo_C/PFOR_II"/>
</dbReference>
<dbReference type="CDD" id="cd07033">
    <property type="entry name" value="TPP_PYR_DXS_TK_like"/>
    <property type="match status" value="1"/>
</dbReference>
<feature type="site" description="Important for catalytic activity" evidence="19">
    <location>
        <position position="259"/>
    </location>
</feature>
<dbReference type="RefSeq" id="WP_034440163.1">
    <property type="nucleotide sequence ID" value="NZ_CAACYI010000001.1"/>
</dbReference>
<dbReference type="GO" id="GO:0004802">
    <property type="term" value="F:transketolase activity"/>
    <property type="evidence" value="ECO:0007669"/>
    <property type="project" value="UniProtKB-UniRule"/>
</dbReference>
<dbReference type="InterPro" id="IPR005475">
    <property type="entry name" value="Transketolase-like_Pyr-bd"/>
</dbReference>
<feature type="binding site" evidence="16">
    <location>
        <position position="469"/>
    </location>
    <ligand>
        <name>substrate</name>
    </ligand>
</feature>